<proteinExistence type="predicted"/>
<keyword evidence="2" id="KW-1185">Reference proteome</keyword>
<accession>A0A1I2DME4</accession>
<dbReference type="STRING" id="380248.SAMN05216251_105299"/>
<dbReference type="EMBL" id="FONG01000005">
    <property type="protein sequence ID" value="SFE81627.1"/>
    <property type="molecule type" value="Genomic_DNA"/>
</dbReference>
<reference evidence="1 2" key="1">
    <citation type="submission" date="2016-10" db="EMBL/GenBank/DDBJ databases">
        <authorList>
            <person name="de Groot N.N."/>
        </authorList>
    </citation>
    <scope>NUCLEOTIDE SEQUENCE [LARGE SCALE GENOMIC DNA]</scope>
    <source>
        <strain evidence="1 2">CGMCC 4.3510</strain>
    </source>
</reference>
<dbReference type="Proteomes" id="UP000199323">
    <property type="component" value="Unassembled WGS sequence"/>
</dbReference>
<dbReference type="RefSeq" id="WP_093713296.1">
    <property type="nucleotide sequence ID" value="NZ_FONG01000005.1"/>
</dbReference>
<sequence>MDDAIEKAARAAAQRLTGPTYPTLAEDVEEALAVRGATTAPGQYFNPTELGGLIVAIANTAWMIYHDIRSRGAGEPDVDAIARRVRQQLQQEGRAVPELEPAERDRIIDVTVEETVNAQEE</sequence>
<evidence type="ECO:0000313" key="1">
    <source>
        <dbReference type="EMBL" id="SFE81627.1"/>
    </source>
</evidence>
<dbReference type="AlphaFoldDB" id="A0A1I2DME4"/>
<name>A0A1I2DME4_9ACTN</name>
<evidence type="ECO:0000313" key="2">
    <source>
        <dbReference type="Proteomes" id="UP000199323"/>
    </source>
</evidence>
<protein>
    <submittedName>
        <fullName evidence="1">Uncharacterized protein</fullName>
    </submittedName>
</protein>
<organism evidence="1 2">
    <name type="scientific">Actinacidiphila alni</name>
    <dbReference type="NCBI Taxonomy" id="380248"/>
    <lineage>
        <taxon>Bacteria</taxon>
        <taxon>Bacillati</taxon>
        <taxon>Actinomycetota</taxon>
        <taxon>Actinomycetes</taxon>
        <taxon>Kitasatosporales</taxon>
        <taxon>Streptomycetaceae</taxon>
        <taxon>Actinacidiphila</taxon>
    </lineage>
</organism>
<gene>
    <name evidence="1" type="ORF">SAMN05216251_105299</name>
</gene>
<dbReference type="OrthoDB" id="3383684at2"/>